<dbReference type="InterPro" id="IPR008651">
    <property type="entry name" value="Uncharacterised_HicB"/>
</dbReference>
<organism evidence="2 3">
    <name type="scientific">Limnohabitans radicicola</name>
    <dbReference type="NCBI Taxonomy" id="2771427"/>
    <lineage>
        <taxon>Bacteria</taxon>
        <taxon>Pseudomonadati</taxon>
        <taxon>Pseudomonadota</taxon>
        <taxon>Betaproteobacteria</taxon>
        <taxon>Burkholderiales</taxon>
        <taxon>Comamonadaceae</taxon>
        <taxon>Limnohabitans</taxon>
    </lineage>
</organism>
<keyword evidence="3" id="KW-1185">Reference proteome</keyword>
<protein>
    <submittedName>
        <fullName evidence="2">Toxin-antitoxin system HicB family antitoxin</fullName>
    </submittedName>
</protein>
<comment type="caution">
    <text evidence="2">The sequence shown here is derived from an EMBL/GenBank/DDBJ whole genome shotgun (WGS) entry which is preliminary data.</text>
</comment>
<gene>
    <name evidence="2" type="ORF">IC609_11065</name>
</gene>
<reference evidence="2" key="1">
    <citation type="submission" date="2020-09" db="EMBL/GenBank/DDBJ databases">
        <title>Genome seq and assembly of Limnohabitants sp.</title>
        <authorList>
            <person name="Chhetri G."/>
        </authorList>
    </citation>
    <scope>NUCLEOTIDE SEQUENCE</scope>
    <source>
        <strain evidence="2">JUR4</strain>
    </source>
</reference>
<dbReference type="AlphaFoldDB" id="A0A927FGN6"/>
<evidence type="ECO:0000313" key="2">
    <source>
        <dbReference type="EMBL" id="MBD8051089.1"/>
    </source>
</evidence>
<feature type="region of interest" description="Disordered" evidence="1">
    <location>
        <begin position="1"/>
        <end position="25"/>
    </location>
</feature>
<name>A0A927FGN6_9BURK</name>
<accession>A0A927FGN6</accession>
<dbReference type="Pfam" id="PF05534">
    <property type="entry name" value="HicB"/>
    <property type="match status" value="1"/>
</dbReference>
<dbReference type="EMBL" id="JACYFT010000002">
    <property type="protein sequence ID" value="MBD8051089.1"/>
    <property type="molecule type" value="Genomic_DNA"/>
</dbReference>
<sequence>MAAAAHGQSLNQWAESALRQASLAS</sequence>
<evidence type="ECO:0000256" key="1">
    <source>
        <dbReference type="SAM" id="MobiDB-lite"/>
    </source>
</evidence>
<dbReference type="Proteomes" id="UP000647424">
    <property type="component" value="Unassembled WGS sequence"/>
</dbReference>
<evidence type="ECO:0000313" key="3">
    <source>
        <dbReference type="Proteomes" id="UP000647424"/>
    </source>
</evidence>
<dbReference type="RefSeq" id="WP_191819870.1">
    <property type="nucleotide sequence ID" value="NZ_JACYFT010000002.1"/>
</dbReference>
<proteinExistence type="predicted"/>